<dbReference type="EMBL" id="PKUS01000010">
    <property type="protein sequence ID" value="PLW69017.1"/>
    <property type="molecule type" value="Genomic_DNA"/>
</dbReference>
<keyword evidence="3 7" id="KW-0223">Dioxygenase</keyword>
<keyword evidence="2" id="KW-0479">Metal-binding</keyword>
<evidence type="ECO:0000256" key="4">
    <source>
        <dbReference type="ARBA" id="ARBA00023002"/>
    </source>
</evidence>
<dbReference type="AlphaFoldDB" id="A0A2N5X3G8"/>
<feature type="domain" description="TauD/TfdA-like" evidence="6">
    <location>
        <begin position="3"/>
        <end position="267"/>
    </location>
</feature>
<dbReference type="GO" id="GO:0046872">
    <property type="term" value="F:metal ion binding"/>
    <property type="evidence" value="ECO:0007669"/>
    <property type="project" value="UniProtKB-KW"/>
</dbReference>
<keyword evidence="8" id="KW-1185">Reference proteome</keyword>
<dbReference type="GO" id="GO:0005737">
    <property type="term" value="C:cytoplasm"/>
    <property type="evidence" value="ECO:0007669"/>
    <property type="project" value="TreeGrafter"/>
</dbReference>
<dbReference type="Gene3D" id="3.60.130.10">
    <property type="entry name" value="Clavaminate synthase-like"/>
    <property type="match status" value="1"/>
</dbReference>
<dbReference type="InterPro" id="IPR051323">
    <property type="entry name" value="AtsK-like"/>
</dbReference>
<name>A0A2N5X3G8_9GAMM</name>
<dbReference type="InterPro" id="IPR042098">
    <property type="entry name" value="TauD-like_sf"/>
</dbReference>
<evidence type="ECO:0000256" key="5">
    <source>
        <dbReference type="ARBA" id="ARBA00023004"/>
    </source>
</evidence>
<dbReference type="Proteomes" id="UP000235005">
    <property type="component" value="Unassembled WGS sequence"/>
</dbReference>
<dbReference type="PANTHER" id="PTHR30468">
    <property type="entry name" value="ALPHA-KETOGLUTARATE-DEPENDENT SULFONATE DIOXYGENASE"/>
    <property type="match status" value="1"/>
</dbReference>
<keyword evidence="5" id="KW-0408">Iron</keyword>
<dbReference type="PANTHER" id="PTHR30468:SF1">
    <property type="entry name" value="ALPHA-KETOGLUTARATE-DEPENDENT SULFONATE DIOXYGENASE"/>
    <property type="match status" value="1"/>
</dbReference>
<evidence type="ECO:0000256" key="2">
    <source>
        <dbReference type="ARBA" id="ARBA00022723"/>
    </source>
</evidence>
<organism evidence="7 8">
    <name type="scientific">Pseudohalioglobus lutimaris</name>
    <dbReference type="NCBI Taxonomy" id="1737061"/>
    <lineage>
        <taxon>Bacteria</taxon>
        <taxon>Pseudomonadati</taxon>
        <taxon>Pseudomonadota</taxon>
        <taxon>Gammaproteobacteria</taxon>
        <taxon>Cellvibrionales</taxon>
        <taxon>Halieaceae</taxon>
        <taxon>Pseudohalioglobus</taxon>
    </lineage>
</organism>
<dbReference type="NCBIfam" id="NF007104">
    <property type="entry name" value="PRK09553.1"/>
    <property type="match status" value="1"/>
</dbReference>
<reference evidence="7 8" key="1">
    <citation type="submission" date="2018-01" db="EMBL/GenBank/DDBJ databases">
        <title>The draft genome sequence of Halioglobus lutimaris HF004.</title>
        <authorList>
            <person name="Du Z.-J."/>
            <person name="Shi M.-J."/>
        </authorList>
    </citation>
    <scope>NUCLEOTIDE SEQUENCE [LARGE SCALE GENOMIC DNA]</scope>
    <source>
        <strain evidence="7 8">HF004</strain>
    </source>
</reference>
<evidence type="ECO:0000259" key="6">
    <source>
        <dbReference type="Pfam" id="PF02668"/>
    </source>
</evidence>
<dbReference type="InterPro" id="IPR003819">
    <property type="entry name" value="TauD/TfdA-like"/>
</dbReference>
<sequence length="274" mass="31118">MLDIRPVAGALGAEIHGMNLSSEIGQQDFLRIRKLLNEYQVIFFREQQISPENMKALALSFGPVQTHPAYETVIGFPEITILESTAEKPTRIEAWHTDMTFRQHPPMATMLKSDIVPPKGGDTLWSSMTAAYDALSFHMQKFLEELSAIHDFSWGFKESLAEPGGAERLADAVAANPPVRHPVIRTHPETGKKGIFVNSLFTTHIEGLRRAESDALLAFLFEHVTTDEFTCRFQWQPNSLAIWDNRCTQHKPINDYFPAHRRMERITIDGDKPY</sequence>
<evidence type="ECO:0000313" key="8">
    <source>
        <dbReference type="Proteomes" id="UP000235005"/>
    </source>
</evidence>
<accession>A0A2N5X3G8</accession>
<dbReference type="RefSeq" id="WP_076001179.1">
    <property type="nucleotide sequence ID" value="NZ_PKUS01000010.1"/>
</dbReference>
<evidence type="ECO:0000313" key="7">
    <source>
        <dbReference type="EMBL" id="PLW69017.1"/>
    </source>
</evidence>
<proteinExistence type="inferred from homology"/>
<comment type="similarity">
    <text evidence="1">Belongs to the TfdA dioxygenase family.</text>
</comment>
<gene>
    <name evidence="7" type="ORF">C0039_10385</name>
</gene>
<protein>
    <submittedName>
        <fullName evidence="7">Taurine dioxygenase</fullName>
    </submittedName>
</protein>
<evidence type="ECO:0000256" key="1">
    <source>
        <dbReference type="ARBA" id="ARBA00005896"/>
    </source>
</evidence>
<dbReference type="Pfam" id="PF02668">
    <property type="entry name" value="TauD"/>
    <property type="match status" value="1"/>
</dbReference>
<keyword evidence="4" id="KW-0560">Oxidoreductase</keyword>
<dbReference type="GO" id="GO:0000908">
    <property type="term" value="F:taurine dioxygenase activity"/>
    <property type="evidence" value="ECO:0007669"/>
    <property type="project" value="TreeGrafter"/>
</dbReference>
<dbReference type="OrthoDB" id="581608at2"/>
<dbReference type="GO" id="GO:0006790">
    <property type="term" value="P:sulfur compound metabolic process"/>
    <property type="evidence" value="ECO:0007669"/>
    <property type="project" value="TreeGrafter"/>
</dbReference>
<evidence type="ECO:0000256" key="3">
    <source>
        <dbReference type="ARBA" id="ARBA00022964"/>
    </source>
</evidence>
<comment type="caution">
    <text evidence="7">The sequence shown here is derived from an EMBL/GenBank/DDBJ whole genome shotgun (WGS) entry which is preliminary data.</text>
</comment>
<dbReference type="SUPFAM" id="SSF51197">
    <property type="entry name" value="Clavaminate synthase-like"/>
    <property type="match status" value="1"/>
</dbReference>